<evidence type="ECO:0000256" key="8">
    <source>
        <dbReference type="ARBA" id="ARBA00022833"/>
    </source>
</evidence>
<evidence type="ECO:0000256" key="9">
    <source>
        <dbReference type="ARBA" id="ARBA00023242"/>
    </source>
</evidence>
<dbReference type="AlphaFoldDB" id="A0A8R2H362"/>
<dbReference type="Gene3D" id="2.170.270.10">
    <property type="entry name" value="SET domain"/>
    <property type="match status" value="1"/>
</dbReference>
<evidence type="ECO:0000256" key="7">
    <source>
        <dbReference type="ARBA" id="ARBA00022723"/>
    </source>
</evidence>
<dbReference type="Pfam" id="PF05033">
    <property type="entry name" value="Pre-SET"/>
    <property type="match status" value="1"/>
</dbReference>
<dbReference type="Proteomes" id="UP000007819">
    <property type="component" value="Chromosome X"/>
</dbReference>
<dbReference type="Pfam" id="PF00385">
    <property type="entry name" value="Chromo"/>
    <property type="match status" value="1"/>
</dbReference>
<keyword evidence="7" id="KW-0479">Metal-binding</keyword>
<feature type="domain" description="SET" evidence="12">
    <location>
        <begin position="405"/>
        <end position="529"/>
    </location>
</feature>
<dbReference type="GO" id="GO:0000775">
    <property type="term" value="C:chromosome, centromeric region"/>
    <property type="evidence" value="ECO:0007669"/>
    <property type="project" value="UniProtKB-SubCell"/>
</dbReference>
<dbReference type="InterPro" id="IPR001214">
    <property type="entry name" value="SET_dom"/>
</dbReference>
<keyword evidence="15" id="KW-1185">Reference proteome</keyword>
<accession>A0A8R2H362</accession>
<evidence type="ECO:0000256" key="1">
    <source>
        <dbReference type="ARBA" id="ARBA00004123"/>
    </source>
</evidence>
<reference evidence="15" key="1">
    <citation type="submission" date="2010-06" db="EMBL/GenBank/DDBJ databases">
        <authorList>
            <person name="Jiang H."/>
            <person name="Abraham K."/>
            <person name="Ali S."/>
            <person name="Alsbrooks S.L."/>
            <person name="Anim B.N."/>
            <person name="Anosike U.S."/>
            <person name="Attaway T."/>
            <person name="Bandaranaike D.P."/>
            <person name="Battles P.K."/>
            <person name="Bell S.N."/>
            <person name="Bell A.V."/>
            <person name="Beltran B."/>
            <person name="Bickham C."/>
            <person name="Bustamante Y."/>
            <person name="Caleb T."/>
            <person name="Canada A."/>
            <person name="Cardenas V."/>
            <person name="Carter K."/>
            <person name="Chacko J."/>
            <person name="Chandrabose M.N."/>
            <person name="Chavez D."/>
            <person name="Chavez A."/>
            <person name="Chen L."/>
            <person name="Chu H.-S."/>
            <person name="Claassen K.J."/>
            <person name="Cockrell R."/>
            <person name="Collins M."/>
            <person name="Cooper J.A."/>
            <person name="Cree A."/>
            <person name="Curry S.M."/>
            <person name="Da Y."/>
            <person name="Dao M.D."/>
            <person name="Das B."/>
            <person name="Davila M.-L."/>
            <person name="Davy-Carroll L."/>
            <person name="Denson S."/>
            <person name="Dinh H."/>
            <person name="Ebong V.E."/>
            <person name="Edwards J.R."/>
            <person name="Egan A."/>
            <person name="El-Daye J."/>
            <person name="Escobedo L."/>
            <person name="Fernandez S."/>
            <person name="Fernando P.R."/>
            <person name="Flagg N."/>
            <person name="Forbes L.D."/>
            <person name="Fowler R.G."/>
            <person name="Fu Q."/>
            <person name="Gabisi R.A."/>
            <person name="Ganer J."/>
            <person name="Garbino Pronczuk A."/>
            <person name="Garcia R.M."/>
            <person name="Garner T."/>
            <person name="Garrett T.E."/>
            <person name="Gonzalez D.A."/>
            <person name="Hamid H."/>
            <person name="Hawkins E.S."/>
            <person name="Hirani K."/>
            <person name="Hogues M.E."/>
            <person name="Hollins B."/>
            <person name="Hsiao C.-H."/>
            <person name="Jabil R."/>
            <person name="James M.L."/>
            <person name="Jhangiani S.N."/>
            <person name="Johnson B."/>
            <person name="Johnson Q."/>
            <person name="Joshi V."/>
            <person name="Kalu J.B."/>
            <person name="Kam C."/>
            <person name="Kashfia A."/>
            <person name="Keebler J."/>
            <person name="Kisamo H."/>
            <person name="Kovar C.L."/>
            <person name="Lago L.A."/>
            <person name="Lai C.-Y."/>
            <person name="Laidlaw J."/>
            <person name="Lara F."/>
            <person name="Le T.-K."/>
            <person name="Lee S.L."/>
            <person name="Legall F.H."/>
            <person name="Lemon S.J."/>
            <person name="Lewis L.R."/>
            <person name="Li B."/>
            <person name="Liu Y."/>
            <person name="Liu Y.-S."/>
            <person name="Lopez J."/>
            <person name="Lozado R.J."/>
            <person name="Lu J."/>
            <person name="Madu R.C."/>
            <person name="Maheshwari M."/>
            <person name="Maheshwari R."/>
            <person name="Malloy K."/>
            <person name="Martinez E."/>
            <person name="Mathew T."/>
            <person name="Mercado I.C."/>
            <person name="Mercado C."/>
            <person name="Meyer B."/>
            <person name="Montgomery K."/>
            <person name="Morgan M.B."/>
            <person name="Munidasa M."/>
            <person name="Nazareth L.V."/>
            <person name="Nelson J."/>
            <person name="Ng B.M."/>
            <person name="Nguyen N.B."/>
            <person name="Nguyen P.Q."/>
            <person name="Nguyen T."/>
            <person name="Obregon M."/>
            <person name="Okwuonu G.O."/>
            <person name="Onwere C.G."/>
            <person name="Orozco G."/>
            <person name="Parra A."/>
            <person name="Patel S."/>
            <person name="Patil S."/>
            <person name="Perez A."/>
            <person name="Perez Y."/>
            <person name="Pham C."/>
            <person name="Primus E.L."/>
            <person name="Pu L.-L."/>
            <person name="Puazo M."/>
            <person name="Qin X."/>
            <person name="Quiroz J.B."/>
            <person name="Reese J."/>
            <person name="Richards S."/>
            <person name="Rives C.M."/>
            <person name="Robberts R."/>
            <person name="Ruiz S.J."/>
            <person name="Ruiz M.J."/>
            <person name="Santibanez J."/>
            <person name="Schneider B.W."/>
            <person name="Sisson I."/>
            <person name="Smith M."/>
            <person name="Sodergren E."/>
            <person name="Song X.-Z."/>
            <person name="Song B.B."/>
            <person name="Summersgill H."/>
            <person name="Thelus R."/>
            <person name="Thornton R.D."/>
            <person name="Trejos Z.Y."/>
            <person name="Usmani K."/>
            <person name="Vattathil S."/>
            <person name="Villasana D."/>
            <person name="Walker D.L."/>
            <person name="Wang S."/>
            <person name="Wang K."/>
            <person name="White C.S."/>
            <person name="Williams A.C."/>
            <person name="Williamson J."/>
            <person name="Wilson K."/>
            <person name="Woghiren I.O."/>
            <person name="Woodworth J.R."/>
            <person name="Worley K.C."/>
            <person name="Wright R.A."/>
            <person name="Wu W."/>
            <person name="Young L."/>
            <person name="Zhang L."/>
            <person name="Zhang J."/>
            <person name="Zhu Y."/>
            <person name="Muzny D.M."/>
            <person name="Weinstock G."/>
            <person name="Gibbs R.A."/>
        </authorList>
    </citation>
    <scope>NUCLEOTIDE SEQUENCE [LARGE SCALE GENOMIC DNA]</scope>
    <source>
        <strain evidence="15">LSR1</strain>
    </source>
</reference>
<keyword evidence="8" id="KW-0862">Zinc</keyword>
<keyword evidence="10" id="KW-0137">Centromere</keyword>
<evidence type="ECO:0000259" key="13">
    <source>
        <dbReference type="PROSITE" id="PS50867"/>
    </source>
</evidence>
<evidence type="ECO:0000256" key="4">
    <source>
        <dbReference type="ARBA" id="ARBA00022603"/>
    </source>
</evidence>
<reference evidence="14" key="2">
    <citation type="submission" date="2022-06" db="UniProtKB">
        <authorList>
            <consortium name="EnsemblMetazoa"/>
        </authorList>
    </citation>
    <scope>IDENTIFICATION</scope>
</reference>
<keyword evidence="4" id="KW-0489">Methyltransferase</keyword>
<protein>
    <recommendedName>
        <fullName evidence="16">Histone-lysine N-methyltransferase</fullName>
    </recommendedName>
</protein>
<evidence type="ECO:0008006" key="16">
    <source>
        <dbReference type="Google" id="ProtNLM"/>
    </source>
</evidence>
<keyword evidence="6" id="KW-0949">S-adenosyl-L-methionine</keyword>
<evidence type="ECO:0000259" key="11">
    <source>
        <dbReference type="PROSITE" id="PS50013"/>
    </source>
</evidence>
<dbReference type="GO" id="GO:0005634">
    <property type="term" value="C:nucleus"/>
    <property type="evidence" value="ECO:0007669"/>
    <property type="project" value="UniProtKB-SubCell"/>
</dbReference>
<dbReference type="SMART" id="SM00468">
    <property type="entry name" value="PreSET"/>
    <property type="match status" value="1"/>
</dbReference>
<dbReference type="PANTHER" id="PTHR46223:SF4">
    <property type="entry name" value="HISTONE-LYSINE N-METHYLTRANSFERASE-RELATED"/>
    <property type="match status" value="1"/>
</dbReference>
<dbReference type="GO" id="GO:0008270">
    <property type="term" value="F:zinc ion binding"/>
    <property type="evidence" value="ECO:0007669"/>
    <property type="project" value="InterPro"/>
</dbReference>
<dbReference type="GeneID" id="100161910"/>
<feature type="domain" description="Pre-SET" evidence="13">
    <location>
        <begin position="343"/>
        <end position="402"/>
    </location>
</feature>
<keyword evidence="5" id="KW-0808">Transferase</keyword>
<evidence type="ECO:0000259" key="12">
    <source>
        <dbReference type="PROSITE" id="PS50280"/>
    </source>
</evidence>
<dbReference type="InterPro" id="IPR046341">
    <property type="entry name" value="SET_dom_sf"/>
</dbReference>
<dbReference type="OrthoDB" id="1045173at2759"/>
<dbReference type="InterPro" id="IPR007728">
    <property type="entry name" value="Pre-SET_dom"/>
</dbReference>
<dbReference type="EnsemblMetazoa" id="XM_016800614.2">
    <property type="protein sequence ID" value="XP_016656103.1"/>
    <property type="gene ID" value="LOC100161910"/>
</dbReference>
<organism evidence="14 15">
    <name type="scientific">Acyrthosiphon pisum</name>
    <name type="common">Pea aphid</name>
    <dbReference type="NCBI Taxonomy" id="7029"/>
    <lineage>
        <taxon>Eukaryota</taxon>
        <taxon>Metazoa</taxon>
        <taxon>Ecdysozoa</taxon>
        <taxon>Arthropoda</taxon>
        <taxon>Hexapoda</taxon>
        <taxon>Insecta</taxon>
        <taxon>Pterygota</taxon>
        <taxon>Neoptera</taxon>
        <taxon>Paraneoptera</taxon>
        <taxon>Hemiptera</taxon>
        <taxon>Sternorrhyncha</taxon>
        <taxon>Aphidomorpha</taxon>
        <taxon>Aphidoidea</taxon>
        <taxon>Aphididae</taxon>
        <taxon>Macrosiphini</taxon>
        <taxon>Acyrthosiphon</taxon>
    </lineage>
</organism>
<dbReference type="SMART" id="SM00317">
    <property type="entry name" value="SET"/>
    <property type="match status" value="1"/>
</dbReference>
<evidence type="ECO:0000256" key="6">
    <source>
        <dbReference type="ARBA" id="ARBA00022691"/>
    </source>
</evidence>
<keyword evidence="9" id="KW-0539">Nucleus</keyword>
<dbReference type="InterPro" id="IPR023779">
    <property type="entry name" value="Chromodomain_CS"/>
</dbReference>
<dbReference type="InterPro" id="IPR000953">
    <property type="entry name" value="Chromo/chromo_shadow_dom"/>
</dbReference>
<dbReference type="PROSITE" id="PS00598">
    <property type="entry name" value="CHROMO_1"/>
    <property type="match status" value="1"/>
</dbReference>
<dbReference type="PANTHER" id="PTHR46223">
    <property type="entry name" value="HISTONE-LYSINE N-METHYLTRANSFERASE SUV39H"/>
    <property type="match status" value="1"/>
</dbReference>
<dbReference type="PROSITE" id="PS50280">
    <property type="entry name" value="SET"/>
    <property type="match status" value="1"/>
</dbReference>
<feature type="domain" description="Chromo" evidence="11">
    <location>
        <begin position="153"/>
        <end position="215"/>
    </location>
</feature>
<name>A0A8R2H362_ACYPI</name>
<evidence type="ECO:0000256" key="2">
    <source>
        <dbReference type="ARBA" id="ARBA00004584"/>
    </source>
</evidence>
<proteinExistence type="predicted"/>
<dbReference type="InterPro" id="IPR050973">
    <property type="entry name" value="H3K9_Histone-Lys_N-MTase"/>
</dbReference>
<evidence type="ECO:0000313" key="15">
    <source>
        <dbReference type="Proteomes" id="UP000007819"/>
    </source>
</evidence>
<evidence type="ECO:0000256" key="3">
    <source>
        <dbReference type="ARBA" id="ARBA00022454"/>
    </source>
</evidence>
<dbReference type="Pfam" id="PF00856">
    <property type="entry name" value="SET"/>
    <property type="match status" value="1"/>
</dbReference>
<evidence type="ECO:0000313" key="14">
    <source>
        <dbReference type="EnsemblMetazoa" id="XP_016656103.1"/>
    </source>
</evidence>
<dbReference type="SUPFAM" id="SSF82199">
    <property type="entry name" value="SET domain"/>
    <property type="match status" value="1"/>
</dbReference>
<dbReference type="GO" id="GO:0046974">
    <property type="term" value="F:histone H3K9 methyltransferase activity"/>
    <property type="evidence" value="ECO:0007669"/>
    <property type="project" value="TreeGrafter"/>
</dbReference>
<dbReference type="InterPro" id="IPR016197">
    <property type="entry name" value="Chromo-like_dom_sf"/>
</dbReference>
<dbReference type="SUPFAM" id="SSF54160">
    <property type="entry name" value="Chromo domain-like"/>
    <property type="match status" value="1"/>
</dbReference>
<dbReference type="Gene3D" id="2.40.50.40">
    <property type="match status" value="1"/>
</dbReference>
<sequence length="556" mass="64233">MADNPLSEKLEEQIMNLNISNKSCSSGIISPQATNTDDSNNDDIKNSSCSKSMAIKTKIICSDNQKSECDIISSKNTISKCQEKSDENDWEDIDDKRDAFISDLPDYTVLLTNPVYLASNVDQQKIYYFMNSDPVARRFINEKSLFDQDIWAYDKNEIVEIVDYKCSIDKSFYLVKWKNWSVGFNTWETDEALKFCKEHIFEFKNKNHFFNKHVNIMHLMLSRQVITRLFDLYRTSTGLCLQLSTLEEVSITSNALGHGNKNARRLRKMCLKTQLALLSLDFFRERQVRELKDWEIHIKIISPNCNIKVENNMDLEDPPISFVYITDYYIPEGKIIIPDNPPSGCLCKNDCSFDINCCKTLSGSVAYDKMKNVVVTADCPIFECNKKCQCSSSCINRVVQHGSKVKVCIYKSTFSGWALKTCQNIYKGQFVGIYVGEIITVKEYNQRLQNSSSSIDYMWKLDFNDTTNFKYIVDNTHYGNFTRFINHSCKANLSIHSVWINCFDRYLPYLALFANRTIVADEELTTDYFIGRGKDSLKKSGIKCKCKMKKCKGYYF</sequence>
<dbReference type="GO" id="GO:0032259">
    <property type="term" value="P:methylation"/>
    <property type="evidence" value="ECO:0007669"/>
    <property type="project" value="UniProtKB-KW"/>
</dbReference>
<dbReference type="PROSITE" id="PS50867">
    <property type="entry name" value="PRE_SET"/>
    <property type="match status" value="1"/>
</dbReference>
<evidence type="ECO:0000256" key="5">
    <source>
        <dbReference type="ARBA" id="ARBA00022679"/>
    </source>
</evidence>
<dbReference type="KEGG" id="api:100161910"/>
<dbReference type="PROSITE" id="PS50013">
    <property type="entry name" value="CHROMO_2"/>
    <property type="match status" value="1"/>
</dbReference>
<comment type="subcellular location">
    <subcellularLocation>
        <location evidence="2">Chromosome</location>
        <location evidence="2">Centromere</location>
    </subcellularLocation>
    <subcellularLocation>
        <location evidence="1">Nucleus</location>
    </subcellularLocation>
</comment>
<dbReference type="InterPro" id="IPR023780">
    <property type="entry name" value="Chromo_domain"/>
</dbReference>
<keyword evidence="3" id="KW-0158">Chromosome</keyword>
<evidence type="ECO:0000256" key="10">
    <source>
        <dbReference type="ARBA" id="ARBA00023328"/>
    </source>
</evidence>
<dbReference type="RefSeq" id="XP_016656103.1">
    <property type="nucleotide sequence ID" value="XM_016800614.1"/>
</dbReference>